<evidence type="ECO:0000313" key="2">
    <source>
        <dbReference type="Proteomes" id="UP000294563"/>
    </source>
</evidence>
<name>A0A4R7LLS5_9RHOB</name>
<gene>
    <name evidence="1" type="ORF">BDE40_2120</name>
</gene>
<evidence type="ECO:0000313" key="1">
    <source>
        <dbReference type="EMBL" id="TDT75391.1"/>
    </source>
</evidence>
<dbReference type="OrthoDB" id="8283038at2"/>
<organism evidence="1 2">
    <name type="scientific">Litoreibacter halocynthiae</name>
    <dbReference type="NCBI Taxonomy" id="1242689"/>
    <lineage>
        <taxon>Bacteria</taxon>
        <taxon>Pseudomonadati</taxon>
        <taxon>Pseudomonadota</taxon>
        <taxon>Alphaproteobacteria</taxon>
        <taxon>Rhodobacterales</taxon>
        <taxon>Roseobacteraceae</taxon>
        <taxon>Litoreibacter</taxon>
    </lineage>
</organism>
<protein>
    <recommendedName>
        <fullName evidence="3">Type I secretion protein</fullName>
    </recommendedName>
</protein>
<evidence type="ECO:0008006" key="3">
    <source>
        <dbReference type="Google" id="ProtNLM"/>
    </source>
</evidence>
<reference evidence="1 2" key="1">
    <citation type="submission" date="2019-03" db="EMBL/GenBank/DDBJ databases">
        <title>Genomic Encyclopedia of Archaeal and Bacterial Type Strains, Phase II (KMG-II): from individual species to whole genera.</title>
        <authorList>
            <person name="Goeker M."/>
        </authorList>
    </citation>
    <scope>NUCLEOTIDE SEQUENCE [LARGE SCALE GENOMIC DNA]</scope>
    <source>
        <strain evidence="1 2">DSM 29467</strain>
    </source>
</reference>
<dbReference type="EMBL" id="SOBH01000002">
    <property type="protein sequence ID" value="TDT75391.1"/>
    <property type="molecule type" value="Genomic_DNA"/>
</dbReference>
<dbReference type="Proteomes" id="UP000294563">
    <property type="component" value="Unassembled WGS sequence"/>
</dbReference>
<keyword evidence="2" id="KW-1185">Reference proteome</keyword>
<comment type="caution">
    <text evidence="1">The sequence shown here is derived from an EMBL/GenBank/DDBJ whole genome shotgun (WGS) entry which is preliminary data.</text>
</comment>
<dbReference type="AlphaFoldDB" id="A0A4R7LLS5"/>
<accession>A0A4R7LLS5</accession>
<sequence length="681" mass="71925">MLMDKMTEMVAHMIGIFHTTMEAERMREAYDKFKALKAADPDNDPLEAMGIKFKAKHVLEGFTPSLRYSDEAHSAPADDINTPFYSSATIATAKLPSIAPTPSETSSIVNIAMGIGRPLLQLEPPGSVVVITAQSAYLSDNDIMMLGSGDTLFTDTAEFLDQLVQYQTIATAIASPVTAEMITPGENAARDAIKLHEKVTTAEATMMSGVLATMLHNTDAIGMHINGEVVEEIPTLNDLWPAFKSANADDAIDASGEDGEPLADQAATELELKDPFQGLDSSENDNGPPEIEDGHAVVAGANTLVNEVLINTAWLDAPVISVMGDVVNLNVVSQVNVLVDHDTGAFDDLITSTSMNAAHVAATATTPEPEEGEEADDTADLGLPSNWAVTKIEGDLIAVNQVSQYSFVTDNDCAEITFNSANTYIGLGDNSVINLTDLSELGFGFDLIMIGGSMISVNWISQINVMIDNDTVIYSGDTPAGFSGSDNLLFNGAVINSIGIDSYGEMQANFAAASDSLANGGLTIDESVAHDSVFEGTEILRVLYIEGDLTTINWIEQTNVLGDSDQVHLAMENFEAATGASVTVTAGSNSTINVATINEYGTDSTVAVNGDVYDDALLYQAELIDTDADPLGVEMPALATEAVAFLADDMMSPDMTPADAEIVATASESTASSDVMQSMLA</sequence>
<proteinExistence type="predicted"/>